<dbReference type="AlphaFoldDB" id="A0A699V1X7"/>
<comment type="caution">
    <text evidence="1">The sequence shown here is derived from an EMBL/GenBank/DDBJ whole genome shotgun (WGS) entry which is preliminary data.</text>
</comment>
<proteinExistence type="predicted"/>
<reference evidence="1" key="1">
    <citation type="journal article" date="2019" name="Sci. Rep.">
        <title>Draft genome of Tanacetum cinerariifolium, the natural source of mosquito coil.</title>
        <authorList>
            <person name="Yamashiro T."/>
            <person name="Shiraishi A."/>
            <person name="Satake H."/>
            <person name="Nakayama K."/>
        </authorList>
    </citation>
    <scope>NUCLEOTIDE SEQUENCE</scope>
</reference>
<protein>
    <submittedName>
        <fullName evidence="1">Uncharacterized protein</fullName>
    </submittedName>
</protein>
<accession>A0A699V1X7</accession>
<gene>
    <name evidence="1" type="ORF">Tci_899737</name>
</gene>
<name>A0A699V1X7_TANCI</name>
<organism evidence="1">
    <name type="scientific">Tanacetum cinerariifolium</name>
    <name type="common">Dalmatian daisy</name>
    <name type="synonym">Chrysanthemum cinerariifolium</name>
    <dbReference type="NCBI Taxonomy" id="118510"/>
    <lineage>
        <taxon>Eukaryota</taxon>
        <taxon>Viridiplantae</taxon>
        <taxon>Streptophyta</taxon>
        <taxon>Embryophyta</taxon>
        <taxon>Tracheophyta</taxon>
        <taxon>Spermatophyta</taxon>
        <taxon>Magnoliopsida</taxon>
        <taxon>eudicotyledons</taxon>
        <taxon>Gunneridae</taxon>
        <taxon>Pentapetalae</taxon>
        <taxon>asterids</taxon>
        <taxon>campanulids</taxon>
        <taxon>Asterales</taxon>
        <taxon>Asteraceae</taxon>
        <taxon>Asteroideae</taxon>
        <taxon>Anthemideae</taxon>
        <taxon>Anthemidinae</taxon>
        <taxon>Tanacetum</taxon>
    </lineage>
</organism>
<sequence>VVELLVDGASCSAIVEDGEPVKSAFTRGITSTIGAIASGA</sequence>
<feature type="non-terminal residue" evidence="1">
    <location>
        <position position="1"/>
    </location>
</feature>
<dbReference type="EMBL" id="BKCJ011379623">
    <property type="protein sequence ID" value="GFD27768.1"/>
    <property type="molecule type" value="Genomic_DNA"/>
</dbReference>
<evidence type="ECO:0000313" key="1">
    <source>
        <dbReference type="EMBL" id="GFD27768.1"/>
    </source>
</evidence>